<evidence type="ECO:0000313" key="2">
    <source>
        <dbReference type="EMBL" id="MFB5684862.1"/>
    </source>
</evidence>
<dbReference type="RefSeq" id="WP_375528526.1">
    <property type="nucleotide sequence ID" value="NZ_JBHILM010000049.1"/>
</dbReference>
<accession>A0ABV5BGN5</accession>
<keyword evidence="3" id="KW-1185">Reference proteome</keyword>
<dbReference type="PANTHER" id="PTHR37017:SF11">
    <property type="entry name" value="ESTERASE_LIPASE_THIOESTERASE DOMAIN-CONTAINING PROTEIN"/>
    <property type="match status" value="1"/>
</dbReference>
<dbReference type="InterPro" id="IPR029058">
    <property type="entry name" value="AB_hydrolase_fold"/>
</dbReference>
<name>A0ABV5BGN5_9BACL</name>
<comment type="caution">
    <text evidence="2">The sequence shown here is derived from an EMBL/GenBank/DDBJ whole genome shotgun (WGS) entry which is preliminary data.</text>
</comment>
<sequence>MKVEQFTREKIGFAFIHGAGLNSGIWEKVAAGLDNPCLMIDFPLRNGDHESARKLSLHDYTAYIQRQLEEWKVEKFIIVAHSLGAIPALRAAAQLRGRLVGFAAVGAAIPKKSGSFISILPFPGRIVMPVLLRFFGTRPPESVIRSSLCSGLSQKQTEEIVRNFTPESVGVYTGKLDVSVPSVPKLYIKLMEDREFSPSLQDKMILNFSPQQVKTLNTGHLPMLSDPDGLVKALHGFLAEWIQPNPKS</sequence>
<gene>
    <name evidence="2" type="ORF">ACE3NQ_28535</name>
</gene>
<evidence type="ECO:0000259" key="1">
    <source>
        <dbReference type="Pfam" id="PF12697"/>
    </source>
</evidence>
<organism evidence="2 3">
    <name type="scientific">Paenibacillus terreus</name>
    <dbReference type="NCBI Taxonomy" id="1387834"/>
    <lineage>
        <taxon>Bacteria</taxon>
        <taxon>Bacillati</taxon>
        <taxon>Bacillota</taxon>
        <taxon>Bacilli</taxon>
        <taxon>Bacillales</taxon>
        <taxon>Paenibacillaceae</taxon>
        <taxon>Paenibacillus</taxon>
    </lineage>
</organism>
<dbReference type="SUPFAM" id="SSF53474">
    <property type="entry name" value="alpha/beta-Hydrolases"/>
    <property type="match status" value="1"/>
</dbReference>
<reference evidence="2 3" key="1">
    <citation type="submission" date="2024-09" db="EMBL/GenBank/DDBJ databases">
        <authorList>
            <person name="Ruan L."/>
        </authorList>
    </citation>
    <scope>NUCLEOTIDE SEQUENCE [LARGE SCALE GENOMIC DNA]</scope>
    <source>
        <strain evidence="2 3">D33</strain>
    </source>
</reference>
<dbReference type="InterPro" id="IPR000073">
    <property type="entry name" value="AB_hydrolase_1"/>
</dbReference>
<dbReference type="InterPro" id="IPR052897">
    <property type="entry name" value="Sec-Metab_Biosynth_Hydrolase"/>
</dbReference>
<protein>
    <submittedName>
        <fullName evidence="2">Alpha/beta fold hydrolase</fullName>
    </submittedName>
</protein>
<dbReference type="PANTHER" id="PTHR37017">
    <property type="entry name" value="AB HYDROLASE-1 DOMAIN-CONTAINING PROTEIN-RELATED"/>
    <property type="match status" value="1"/>
</dbReference>
<dbReference type="Proteomes" id="UP001580407">
    <property type="component" value="Unassembled WGS sequence"/>
</dbReference>
<evidence type="ECO:0000313" key="3">
    <source>
        <dbReference type="Proteomes" id="UP001580407"/>
    </source>
</evidence>
<dbReference type="Gene3D" id="3.40.50.1820">
    <property type="entry name" value="alpha/beta hydrolase"/>
    <property type="match status" value="1"/>
</dbReference>
<keyword evidence="2" id="KW-0378">Hydrolase</keyword>
<proteinExistence type="predicted"/>
<dbReference type="GO" id="GO:0016787">
    <property type="term" value="F:hydrolase activity"/>
    <property type="evidence" value="ECO:0007669"/>
    <property type="project" value="UniProtKB-KW"/>
</dbReference>
<dbReference type="Pfam" id="PF12697">
    <property type="entry name" value="Abhydrolase_6"/>
    <property type="match status" value="1"/>
</dbReference>
<dbReference type="EMBL" id="JBHILM010000049">
    <property type="protein sequence ID" value="MFB5684862.1"/>
    <property type="molecule type" value="Genomic_DNA"/>
</dbReference>
<feature type="domain" description="AB hydrolase-1" evidence="1">
    <location>
        <begin position="15"/>
        <end position="233"/>
    </location>
</feature>